<accession>Q17889</accession>
<proteinExistence type="predicted"/>
<keyword evidence="2" id="KW-0812">Transmembrane</keyword>
<dbReference type="PIR" id="T15480">
    <property type="entry name" value="T15480"/>
</dbReference>
<dbReference type="STRING" id="6239.C10A4.5.2"/>
<feature type="transmembrane region" description="Helical" evidence="2">
    <location>
        <begin position="7"/>
        <end position="31"/>
    </location>
</feature>
<evidence type="ECO:0000313" key="3">
    <source>
        <dbReference type="EMBL" id="CCD62397.1"/>
    </source>
</evidence>
<keyword evidence="2" id="KW-0472">Membrane</keyword>
<evidence type="ECO:0000256" key="2">
    <source>
        <dbReference type="SAM" id="Phobius"/>
    </source>
</evidence>
<keyword evidence="4" id="KW-1185">Reference proteome</keyword>
<dbReference type="GeneID" id="182486"/>
<feature type="region of interest" description="Disordered" evidence="1">
    <location>
        <begin position="335"/>
        <end position="368"/>
    </location>
</feature>
<reference evidence="3 4" key="1">
    <citation type="journal article" date="1998" name="Science">
        <title>Genome sequence of the nematode C. elegans: a platform for investigating biology.</title>
        <authorList>
            <consortium name="The C. elegans sequencing consortium"/>
            <person name="Sulson J.E."/>
            <person name="Waterston R."/>
        </authorList>
    </citation>
    <scope>NUCLEOTIDE SEQUENCE [LARGE SCALE GENOMIC DNA]</scope>
    <source>
        <strain evidence="3 4">Bristol N2</strain>
    </source>
</reference>
<dbReference type="InParanoid" id="Q17889"/>
<organism evidence="3 4">
    <name type="scientific">Caenorhabditis elegans</name>
    <dbReference type="NCBI Taxonomy" id="6239"/>
    <lineage>
        <taxon>Eukaryota</taxon>
        <taxon>Metazoa</taxon>
        <taxon>Ecdysozoa</taxon>
        <taxon>Nematoda</taxon>
        <taxon>Chromadorea</taxon>
        <taxon>Rhabditida</taxon>
        <taxon>Rhabditina</taxon>
        <taxon>Rhabditomorpha</taxon>
        <taxon>Rhabditoidea</taxon>
        <taxon>Rhabditidae</taxon>
        <taxon>Peloderinae</taxon>
        <taxon>Caenorhabditis</taxon>
    </lineage>
</organism>
<evidence type="ECO:0000256" key="1">
    <source>
        <dbReference type="SAM" id="MobiDB-lite"/>
    </source>
</evidence>
<dbReference type="OMA" id="MNNCENE"/>
<dbReference type="Bgee" id="WBGene00015666">
    <property type="expression patterns" value="Expressed in embryo and 2 other cell types or tissues"/>
</dbReference>
<dbReference type="CTD" id="182486"/>
<dbReference type="EMBL" id="BX284606">
    <property type="protein sequence ID" value="CCD62397.1"/>
    <property type="molecule type" value="Genomic_DNA"/>
</dbReference>
<name>Q17889_CAEEL</name>
<dbReference type="FunCoup" id="Q17889">
    <property type="interactions" value="171"/>
</dbReference>
<dbReference type="KEGG" id="cel:CELE_C10A4.5"/>
<evidence type="ECO:0000313" key="5">
    <source>
        <dbReference type="WormBase" id="C10A4.5"/>
    </source>
</evidence>
<dbReference type="RefSeq" id="NP_509250.1">
    <property type="nucleotide sequence ID" value="NM_076849.7"/>
</dbReference>
<dbReference type="Proteomes" id="UP000001940">
    <property type="component" value="Chromosome X"/>
</dbReference>
<dbReference type="PaxDb" id="6239-C10A4.5"/>
<evidence type="ECO:0000313" key="4">
    <source>
        <dbReference type="Proteomes" id="UP000001940"/>
    </source>
</evidence>
<feature type="transmembrane region" description="Helical" evidence="2">
    <location>
        <begin position="150"/>
        <end position="169"/>
    </location>
</feature>
<dbReference type="AGR" id="WB:WBGene00015666"/>
<feature type="transmembrane region" description="Helical" evidence="2">
    <location>
        <begin position="96"/>
        <end position="116"/>
    </location>
</feature>
<feature type="compositionally biased region" description="Low complexity" evidence="1">
    <location>
        <begin position="256"/>
        <end position="272"/>
    </location>
</feature>
<feature type="compositionally biased region" description="Acidic residues" evidence="1">
    <location>
        <begin position="355"/>
        <end position="368"/>
    </location>
</feature>
<keyword evidence="2" id="KW-1133">Transmembrane helix</keyword>
<sequence length="368" mass="42359">MSEQYRYFLLICSSFSFSINLTAITFCYNMYQPHVYPSDFDCPAYPTFFQGILKISELKLTILLYLSIIVWLTIASMILVTLTFLKKFCTSTAANYNMIVMFLNFVFNVAIMRNFLKHGTGINDAIVYYLNKQSHVCLNVPEWLEHNMEITVFLVVAFGMNLPFLYGIVDNSVRLFYRYAINKRNHRLMHIEPIVDDIIRYRRRVQSEPNIPLVVNEEVELPPSYTEAIAMIEQAPVQESNEASIESRDPIHSRNNRSSNTNENNDGNTNDQTDYENKETDNERSGNETTSNLSANQMRIIVSEAVQNAMAHLIAVSDRAQTSSLYQSVVVNEIELQNTSSSQSETQEYDKEDKDVEESSDEENDHDN</sequence>
<dbReference type="GO" id="GO:0007369">
    <property type="term" value="P:gastrulation"/>
    <property type="evidence" value="ECO:0000315"/>
    <property type="project" value="WormBase"/>
</dbReference>
<dbReference type="HOGENOM" id="CLU_752801_0_0_1"/>
<feature type="compositionally biased region" description="Basic and acidic residues" evidence="1">
    <location>
        <begin position="275"/>
        <end position="286"/>
    </location>
</feature>
<protein>
    <submittedName>
        <fullName evidence="3">G_PROTEIN_RECEP_F1_2 domain-containing protein</fullName>
    </submittedName>
</protein>
<feature type="transmembrane region" description="Helical" evidence="2">
    <location>
        <begin position="62"/>
        <end position="84"/>
    </location>
</feature>
<gene>
    <name evidence="3 5" type="primary">gad-2</name>
    <name evidence="5" type="ORF">C10A4.5</name>
    <name evidence="3" type="ORF">CELE_C10A4.5</name>
</gene>
<dbReference type="WormBase" id="C10A4.5">
    <property type="protein sequence ID" value="CE29079"/>
    <property type="gene ID" value="WBGene00015666"/>
    <property type="gene designation" value="gad-2"/>
</dbReference>
<dbReference type="UCSC" id="C10A4.5">
    <property type="organism name" value="c. elegans"/>
</dbReference>
<feature type="region of interest" description="Disordered" evidence="1">
    <location>
        <begin position="236"/>
        <end position="295"/>
    </location>
</feature>
<dbReference type="AlphaFoldDB" id="Q17889"/>